<dbReference type="SUPFAM" id="SSF100879">
    <property type="entry name" value="Lesion bypass DNA polymerase (Y-family), little finger domain"/>
    <property type="match status" value="1"/>
</dbReference>
<evidence type="ECO:0000256" key="1">
    <source>
        <dbReference type="ARBA" id="ARBA00010945"/>
    </source>
</evidence>
<dbReference type="InterPro" id="IPR017961">
    <property type="entry name" value="DNA_pol_Y-fam_little_finger"/>
</dbReference>
<comment type="caution">
    <text evidence="5">The sequence shown here is derived from an EMBL/GenBank/DDBJ whole genome shotgun (WGS) entry which is preliminary data.</text>
</comment>
<dbReference type="Gene3D" id="3.40.1170.60">
    <property type="match status" value="1"/>
</dbReference>
<dbReference type="Pfam" id="PF13438">
    <property type="entry name" value="DUF4113"/>
    <property type="match status" value="1"/>
</dbReference>
<dbReference type="InterPro" id="IPR036775">
    <property type="entry name" value="DNA_pol_Y-fam_lit_finger_sf"/>
</dbReference>
<reference evidence="6" key="1">
    <citation type="journal article" date="2019" name="Int. J. Syst. Evol. Microbiol.">
        <title>The Global Catalogue of Microorganisms (GCM) 10K type strain sequencing project: providing services to taxonomists for standard genome sequencing and annotation.</title>
        <authorList>
            <consortium name="The Broad Institute Genomics Platform"/>
            <consortium name="The Broad Institute Genome Sequencing Center for Infectious Disease"/>
            <person name="Wu L."/>
            <person name="Ma J."/>
        </authorList>
    </citation>
    <scope>NUCLEOTIDE SEQUENCE [LARGE SCALE GENOMIC DNA]</scope>
    <source>
        <strain evidence="6">KCTC 42423</strain>
    </source>
</reference>
<accession>A0ABW5NDL6</accession>
<organism evidence="5 6">
    <name type="scientific">Aquimarina hainanensis</name>
    <dbReference type="NCBI Taxonomy" id="1578017"/>
    <lineage>
        <taxon>Bacteria</taxon>
        <taxon>Pseudomonadati</taxon>
        <taxon>Bacteroidota</taxon>
        <taxon>Flavobacteriia</taxon>
        <taxon>Flavobacteriales</taxon>
        <taxon>Flavobacteriaceae</taxon>
        <taxon>Aquimarina</taxon>
    </lineage>
</organism>
<dbReference type="InterPro" id="IPR043502">
    <property type="entry name" value="DNA/RNA_pol_sf"/>
</dbReference>
<dbReference type="Proteomes" id="UP001597459">
    <property type="component" value="Unassembled WGS sequence"/>
</dbReference>
<dbReference type="InterPro" id="IPR043128">
    <property type="entry name" value="Rev_trsase/Diguanyl_cyclase"/>
</dbReference>
<keyword evidence="6" id="KW-1185">Reference proteome</keyword>
<dbReference type="PROSITE" id="PS50173">
    <property type="entry name" value="UMUC"/>
    <property type="match status" value="1"/>
</dbReference>
<evidence type="ECO:0000313" key="5">
    <source>
        <dbReference type="EMBL" id="MFD2592314.1"/>
    </source>
</evidence>
<evidence type="ECO:0000256" key="3">
    <source>
        <dbReference type="ARBA" id="ARBA00023236"/>
    </source>
</evidence>
<dbReference type="Pfam" id="PF11799">
    <property type="entry name" value="IMS_C"/>
    <property type="match status" value="1"/>
</dbReference>
<evidence type="ECO:0000313" key="6">
    <source>
        <dbReference type="Proteomes" id="UP001597459"/>
    </source>
</evidence>
<dbReference type="CDD" id="cd01700">
    <property type="entry name" value="PolY_Pol_V_umuC"/>
    <property type="match status" value="1"/>
</dbReference>
<dbReference type="RefSeq" id="WP_378256739.1">
    <property type="nucleotide sequence ID" value="NZ_JBHSJV010000001.1"/>
</dbReference>
<protein>
    <submittedName>
        <fullName evidence="5">Y-family DNA polymerase</fullName>
    </submittedName>
</protein>
<proteinExistence type="inferred from homology"/>
<evidence type="ECO:0000256" key="2">
    <source>
        <dbReference type="ARBA" id="ARBA00023199"/>
    </source>
</evidence>
<dbReference type="SUPFAM" id="SSF56672">
    <property type="entry name" value="DNA/RNA polymerases"/>
    <property type="match status" value="1"/>
</dbReference>
<dbReference type="Pfam" id="PF00817">
    <property type="entry name" value="IMS"/>
    <property type="match status" value="1"/>
</dbReference>
<feature type="domain" description="UmuC" evidence="4">
    <location>
        <begin position="2"/>
        <end position="187"/>
    </location>
</feature>
<dbReference type="PANTHER" id="PTHR11076:SF33">
    <property type="entry name" value="DNA POLYMERASE KAPPA"/>
    <property type="match status" value="1"/>
</dbReference>
<gene>
    <name evidence="5" type="ORF">ACFSTE_15860</name>
</gene>
<dbReference type="InterPro" id="IPR001126">
    <property type="entry name" value="UmuC"/>
</dbReference>
<name>A0ABW5NDL6_9FLAO</name>
<keyword evidence="3" id="KW-0742">SOS response</keyword>
<evidence type="ECO:0000259" key="4">
    <source>
        <dbReference type="PROSITE" id="PS50173"/>
    </source>
</evidence>
<dbReference type="PANTHER" id="PTHR11076">
    <property type="entry name" value="DNA REPAIR POLYMERASE UMUC / TRANSFERASE FAMILY MEMBER"/>
    <property type="match status" value="1"/>
</dbReference>
<keyword evidence="2" id="KW-0741">SOS mutagenesis</keyword>
<sequence>MIALIDCNNFYASCERVFNPSLEGKPIAVLSNNDGCVIARSNETKALGVPMGAPAFEYKKIFEKNDIKVFSSNYALYGDISQRVMNVLSRYSPDVEVYSIDEAFVQFVGYENYNLPQYAAQIKQQVKKLTGIPISIGIARTKALAKVANKIAKKYAERTKGVYVIDTEEKQQKALKWTKIEDVWGIGRQFTKRLHKINITTAYKFTQLPNEYVRKEYSVVGLRLKKELEGFPTLQLEEVKNKKAIATTRSQKKDVNDYSILKERISTYAISCAEKLRRQKSAANLVYVFVRTNPFKPDAPQYRNSIAVTLPFPSNSALTISQHAIKGLKNIYRNQYSYKKIGVIVMGIVPEKSIQLNLFNNEDPRHKLLMSVIDKINTREGTTKIRIASQDLGRKWKMRQERLSPFYTTKWEDIIQVV</sequence>
<comment type="similarity">
    <text evidence="1">Belongs to the DNA polymerase type-Y family.</text>
</comment>
<dbReference type="Gene3D" id="3.30.70.270">
    <property type="match status" value="1"/>
</dbReference>
<dbReference type="InterPro" id="IPR025188">
    <property type="entry name" value="DUF4113"/>
</dbReference>
<keyword evidence="2" id="KW-0227">DNA damage</keyword>
<dbReference type="EMBL" id="JBHULX010000033">
    <property type="protein sequence ID" value="MFD2592314.1"/>
    <property type="molecule type" value="Genomic_DNA"/>
</dbReference>
<dbReference type="InterPro" id="IPR050116">
    <property type="entry name" value="DNA_polymerase-Y"/>
</dbReference>